<dbReference type="FunFam" id="3.30.160.60:FF:000446">
    <property type="entry name" value="Zinc finger protein"/>
    <property type="match status" value="2"/>
</dbReference>
<dbReference type="Proteomes" id="UP000761534">
    <property type="component" value="Unassembled WGS sequence"/>
</dbReference>
<keyword evidence="4 7" id="KW-0863">Zinc-finger</keyword>
<evidence type="ECO:0000256" key="2">
    <source>
        <dbReference type="ARBA" id="ARBA00022723"/>
    </source>
</evidence>
<feature type="domain" description="C2H2-type" evidence="9">
    <location>
        <begin position="55"/>
        <end position="79"/>
    </location>
</feature>
<dbReference type="GO" id="GO:0000978">
    <property type="term" value="F:RNA polymerase II cis-regulatory region sequence-specific DNA binding"/>
    <property type="evidence" value="ECO:0007669"/>
    <property type="project" value="InterPro"/>
</dbReference>
<evidence type="ECO:0000256" key="5">
    <source>
        <dbReference type="ARBA" id="ARBA00022833"/>
    </source>
</evidence>
<keyword evidence="2" id="KW-0479">Metal-binding</keyword>
<feature type="region of interest" description="Disordered" evidence="8">
    <location>
        <begin position="80"/>
        <end position="138"/>
    </location>
</feature>
<dbReference type="PANTHER" id="PTHR40626">
    <property type="entry name" value="MIP31509P"/>
    <property type="match status" value="1"/>
</dbReference>
<proteinExistence type="predicted"/>
<feature type="compositionally biased region" description="Polar residues" evidence="8">
    <location>
        <begin position="294"/>
        <end position="323"/>
    </location>
</feature>
<dbReference type="Pfam" id="PF04082">
    <property type="entry name" value="Fungal_trans"/>
    <property type="match status" value="1"/>
</dbReference>
<dbReference type="EMBL" id="SWFS01000078">
    <property type="protein sequence ID" value="KAA8916815.1"/>
    <property type="molecule type" value="Genomic_DNA"/>
</dbReference>
<keyword evidence="3" id="KW-0677">Repeat</keyword>
<gene>
    <name evidence="10" type="ORF">TRICI_000934</name>
</gene>
<keyword evidence="11" id="KW-1185">Reference proteome</keyword>
<dbReference type="InterPro" id="IPR013087">
    <property type="entry name" value="Znf_C2H2_type"/>
</dbReference>
<evidence type="ECO:0000256" key="4">
    <source>
        <dbReference type="ARBA" id="ARBA00022771"/>
    </source>
</evidence>
<keyword evidence="6" id="KW-0539">Nucleus</keyword>
<evidence type="ECO:0000256" key="6">
    <source>
        <dbReference type="ARBA" id="ARBA00023242"/>
    </source>
</evidence>
<dbReference type="InterPro" id="IPR007219">
    <property type="entry name" value="XnlR_reg_dom"/>
</dbReference>
<keyword evidence="5" id="KW-0862">Zinc</keyword>
<organism evidence="10 11">
    <name type="scientific">Trichomonascus ciferrii</name>
    <dbReference type="NCBI Taxonomy" id="44093"/>
    <lineage>
        <taxon>Eukaryota</taxon>
        <taxon>Fungi</taxon>
        <taxon>Dikarya</taxon>
        <taxon>Ascomycota</taxon>
        <taxon>Saccharomycotina</taxon>
        <taxon>Dipodascomycetes</taxon>
        <taxon>Dipodascales</taxon>
        <taxon>Trichomonascaceae</taxon>
        <taxon>Trichomonascus</taxon>
        <taxon>Trichomonascus ciferrii complex</taxon>
    </lineage>
</organism>
<evidence type="ECO:0000313" key="10">
    <source>
        <dbReference type="EMBL" id="KAA8916815.1"/>
    </source>
</evidence>
<dbReference type="SUPFAM" id="SSF57667">
    <property type="entry name" value="beta-beta-alpha zinc fingers"/>
    <property type="match status" value="1"/>
</dbReference>
<evidence type="ECO:0000256" key="7">
    <source>
        <dbReference type="PROSITE-ProRule" id="PRU00042"/>
    </source>
</evidence>
<dbReference type="PANTHER" id="PTHR40626:SF13">
    <property type="entry name" value="RESPIRATION FACTOR 2-RELATED"/>
    <property type="match status" value="1"/>
</dbReference>
<accession>A0A642VCN2</accession>
<dbReference type="Pfam" id="PF00096">
    <property type="entry name" value="zf-C2H2"/>
    <property type="match status" value="2"/>
</dbReference>
<evidence type="ECO:0000313" key="11">
    <source>
        <dbReference type="Proteomes" id="UP000761534"/>
    </source>
</evidence>
<dbReference type="Gene3D" id="3.30.160.60">
    <property type="entry name" value="Classic Zinc Finger"/>
    <property type="match status" value="2"/>
</dbReference>
<evidence type="ECO:0000256" key="8">
    <source>
        <dbReference type="SAM" id="MobiDB-lite"/>
    </source>
</evidence>
<feature type="compositionally biased region" description="Polar residues" evidence="8">
    <location>
        <begin position="105"/>
        <end position="132"/>
    </location>
</feature>
<reference evidence="10" key="1">
    <citation type="journal article" date="2019" name="G3 (Bethesda)">
        <title>Genome Assemblies of Two Rare Opportunistic Yeast Pathogens: Diutina rugosa (syn. Candida rugosa) and Trichomonascus ciferrii (syn. Candida ciferrii).</title>
        <authorList>
            <person name="Mixao V."/>
            <person name="Saus E."/>
            <person name="Hansen A.P."/>
            <person name="Lass-Florl C."/>
            <person name="Gabaldon T."/>
        </authorList>
    </citation>
    <scope>NUCLEOTIDE SEQUENCE</scope>
    <source>
        <strain evidence="10">CBS 4856</strain>
    </source>
</reference>
<dbReference type="PROSITE" id="PS00028">
    <property type="entry name" value="ZINC_FINGER_C2H2_1"/>
    <property type="match status" value="2"/>
</dbReference>
<evidence type="ECO:0000256" key="1">
    <source>
        <dbReference type="ARBA" id="ARBA00004123"/>
    </source>
</evidence>
<dbReference type="AlphaFoldDB" id="A0A642VCN2"/>
<dbReference type="GO" id="GO:0008270">
    <property type="term" value="F:zinc ion binding"/>
    <property type="evidence" value="ECO:0007669"/>
    <property type="project" value="UniProtKB-KW"/>
</dbReference>
<sequence>MNTDPIKPTQPIPPKSTTVKTDKPRPHVCGTCTRSFARLEHLKRHERSHTKEKPFQCPVCERCFARRDLLLRHKQKLHADFPDETTKSRGGGSKKGKRGSKSASTPAGNNTATDVASSEASSVTNNSESPPTLYSDLLRNKVQKSGTRSRTMSFSAASATSYSTNKEIENFNQQFHPSAPPQVGFSTPQLLPATFSDSSDSNPFDDFFTASDPLFINPQLLGSDRNNSVSSNHHYPQLNQHPNFLHDRNGSQQHNAPQDPHSVLNFDHEDFSWLSSPHNNHGHHGHNPSVSAVPPSNTTPQSILNGSVDFNGNNPESPLSLQQSKPISPHDMFNMAFHDHQPHHTNTTNNNNNNPTNFDLNIPDESFWKMDHHHQQQHNQDGHGSHVITPQLRLHILTTLSTPTPFSSNPPPHLPSTLELQRYINAYIENFSKHMPFLHHTLEFTPDNVPLALDMAAVGALYAFEQSNAASIFDISRSCIHVYLESKHDHRAATSDANDINNFIPKPSAASSTPLWLVQALVLGVIYGLFSGDPTANEIAVAQANAVVSLAKSAGLHLSPLNFITMPDMKTCSIDERWKFFVAVQERIRTMHVVHTLSCLLATSYNVMPSLKNEDIKCGTPCDESLWTAPNAASWWEIMKKKELDGSLRDVAQGSSFGDYLKQLVSGQTLVNKVPQFALLSLMYGLHLEIHERKLRHDAENPVIKDENAMEVDDRQDGKPVHKKRRCSTLNAPDSVMYLNQERENCEREKQWLNTQKMPIESMLRAWETTWSLSPLASLNPSSQYGPLMSDSIPLSSLAHIRTYVDLRKVKENFWKRDFKTMGKELDSIRVPTITIEEEGVHKNFNGLLEATSYAADTISLWEKHSVKWTLETSVSQTFIHTIVSLFDCGLVMSEFLKRLEQKHSTEWTEEESSLVSRIVKIFQRVLEVVGGEDIDTSAISEATKKDDVLDLDSKRRGQKGLSILVLRVVGKILSKSYVWPFALVMGRALEARSEQLGS</sequence>
<feature type="region of interest" description="Disordered" evidence="8">
    <location>
        <begin position="1"/>
        <end position="29"/>
    </location>
</feature>
<dbReference type="InterPro" id="IPR036236">
    <property type="entry name" value="Znf_C2H2_sf"/>
</dbReference>
<comment type="subcellular location">
    <subcellularLocation>
        <location evidence="1">Nucleus</location>
    </subcellularLocation>
</comment>
<dbReference type="InterPro" id="IPR051059">
    <property type="entry name" value="VerF-like"/>
</dbReference>
<evidence type="ECO:0000256" key="3">
    <source>
        <dbReference type="ARBA" id="ARBA00022737"/>
    </source>
</evidence>
<dbReference type="SMART" id="SM00355">
    <property type="entry name" value="ZnF_C2H2"/>
    <property type="match status" value="2"/>
</dbReference>
<evidence type="ECO:0000259" key="9">
    <source>
        <dbReference type="PROSITE" id="PS50157"/>
    </source>
</evidence>
<feature type="domain" description="C2H2-type" evidence="9">
    <location>
        <begin position="27"/>
        <end position="54"/>
    </location>
</feature>
<dbReference type="VEuPathDB" id="FungiDB:TRICI_000934"/>
<name>A0A642VCN2_9ASCO</name>
<dbReference type="GO" id="GO:0006351">
    <property type="term" value="P:DNA-templated transcription"/>
    <property type="evidence" value="ECO:0007669"/>
    <property type="project" value="InterPro"/>
</dbReference>
<dbReference type="OrthoDB" id="6077919at2759"/>
<dbReference type="GO" id="GO:0000981">
    <property type="term" value="F:DNA-binding transcription factor activity, RNA polymerase II-specific"/>
    <property type="evidence" value="ECO:0007669"/>
    <property type="project" value="InterPro"/>
</dbReference>
<dbReference type="PROSITE" id="PS50157">
    <property type="entry name" value="ZINC_FINGER_C2H2_2"/>
    <property type="match status" value="2"/>
</dbReference>
<dbReference type="GO" id="GO:0000785">
    <property type="term" value="C:chromatin"/>
    <property type="evidence" value="ECO:0007669"/>
    <property type="project" value="TreeGrafter"/>
</dbReference>
<feature type="compositionally biased region" description="Polar residues" evidence="8">
    <location>
        <begin position="224"/>
        <end position="242"/>
    </location>
</feature>
<comment type="caution">
    <text evidence="10">The sequence shown here is derived from an EMBL/GenBank/DDBJ whole genome shotgun (WGS) entry which is preliminary data.</text>
</comment>
<dbReference type="CDD" id="cd12148">
    <property type="entry name" value="fungal_TF_MHR"/>
    <property type="match status" value="1"/>
</dbReference>
<dbReference type="GO" id="GO:0005634">
    <property type="term" value="C:nucleus"/>
    <property type="evidence" value="ECO:0007669"/>
    <property type="project" value="UniProtKB-SubCell"/>
</dbReference>
<protein>
    <recommendedName>
        <fullName evidence="9">C2H2-type domain-containing protein</fullName>
    </recommendedName>
</protein>
<feature type="region of interest" description="Disordered" evidence="8">
    <location>
        <begin position="222"/>
        <end position="323"/>
    </location>
</feature>